<dbReference type="EnsemblMetazoa" id="XM_016801992.1">
    <property type="protein sequence ID" value="XP_016657481.1"/>
    <property type="gene ID" value="LOC100574205"/>
</dbReference>
<feature type="region of interest" description="Disordered" evidence="1">
    <location>
        <begin position="1"/>
        <end position="35"/>
    </location>
</feature>
<organism evidence="2 3">
    <name type="scientific">Acyrthosiphon pisum</name>
    <name type="common">Pea aphid</name>
    <dbReference type="NCBI Taxonomy" id="7029"/>
    <lineage>
        <taxon>Eukaryota</taxon>
        <taxon>Metazoa</taxon>
        <taxon>Ecdysozoa</taxon>
        <taxon>Arthropoda</taxon>
        <taxon>Hexapoda</taxon>
        <taxon>Insecta</taxon>
        <taxon>Pterygota</taxon>
        <taxon>Neoptera</taxon>
        <taxon>Paraneoptera</taxon>
        <taxon>Hemiptera</taxon>
        <taxon>Sternorrhyncha</taxon>
        <taxon>Aphidomorpha</taxon>
        <taxon>Aphidoidea</taxon>
        <taxon>Aphididae</taxon>
        <taxon>Macrosiphini</taxon>
        <taxon>Acyrthosiphon</taxon>
    </lineage>
</organism>
<feature type="compositionally biased region" description="Acidic residues" evidence="1">
    <location>
        <begin position="1"/>
        <end position="12"/>
    </location>
</feature>
<dbReference type="Proteomes" id="UP000007819">
    <property type="component" value="Chromosome X"/>
</dbReference>
<evidence type="ECO:0000313" key="3">
    <source>
        <dbReference type="Proteomes" id="UP000007819"/>
    </source>
</evidence>
<dbReference type="OrthoDB" id="6621325at2759"/>
<name>A0A8R2D1Y4_ACYPI</name>
<accession>A0A8R2D1Y4</accession>
<sequence>MSNLQEQDDDSSHDDLRDTNWMSKSVFNNSSSDDDIVVGMPSKDNKFVKKLYSSKENWKTHIVDTPERYYNTTVTHSPATDKWTVNKTHETKYNEEPPVKSALFKGVEEPYNKPGLIRTNIKYKNISEKDINNCLGIWLSHAAFRLKKKKSKTT</sequence>
<proteinExistence type="predicted"/>
<dbReference type="AlphaFoldDB" id="A0A8R2D1Y4"/>
<feature type="compositionally biased region" description="Polar residues" evidence="1">
    <location>
        <begin position="20"/>
        <end position="31"/>
    </location>
</feature>
<dbReference type="RefSeq" id="XP_016657481.1">
    <property type="nucleotide sequence ID" value="XM_016801992.1"/>
</dbReference>
<reference evidence="2" key="2">
    <citation type="submission" date="2022-06" db="UniProtKB">
        <authorList>
            <consortium name="EnsemblMetazoa"/>
        </authorList>
    </citation>
    <scope>IDENTIFICATION</scope>
</reference>
<reference evidence="3" key="1">
    <citation type="submission" date="2010-06" db="EMBL/GenBank/DDBJ databases">
        <authorList>
            <person name="Jiang H."/>
            <person name="Abraham K."/>
            <person name="Ali S."/>
            <person name="Alsbrooks S.L."/>
            <person name="Anim B.N."/>
            <person name="Anosike U.S."/>
            <person name="Attaway T."/>
            <person name="Bandaranaike D.P."/>
            <person name="Battles P.K."/>
            <person name="Bell S.N."/>
            <person name="Bell A.V."/>
            <person name="Beltran B."/>
            <person name="Bickham C."/>
            <person name="Bustamante Y."/>
            <person name="Caleb T."/>
            <person name="Canada A."/>
            <person name="Cardenas V."/>
            <person name="Carter K."/>
            <person name="Chacko J."/>
            <person name="Chandrabose M.N."/>
            <person name="Chavez D."/>
            <person name="Chavez A."/>
            <person name="Chen L."/>
            <person name="Chu H.-S."/>
            <person name="Claassen K.J."/>
            <person name="Cockrell R."/>
            <person name="Collins M."/>
            <person name="Cooper J.A."/>
            <person name="Cree A."/>
            <person name="Curry S.M."/>
            <person name="Da Y."/>
            <person name="Dao M.D."/>
            <person name="Das B."/>
            <person name="Davila M.-L."/>
            <person name="Davy-Carroll L."/>
            <person name="Denson S."/>
            <person name="Dinh H."/>
            <person name="Ebong V.E."/>
            <person name="Edwards J.R."/>
            <person name="Egan A."/>
            <person name="El-Daye J."/>
            <person name="Escobedo L."/>
            <person name="Fernandez S."/>
            <person name="Fernando P.R."/>
            <person name="Flagg N."/>
            <person name="Forbes L.D."/>
            <person name="Fowler R.G."/>
            <person name="Fu Q."/>
            <person name="Gabisi R.A."/>
            <person name="Ganer J."/>
            <person name="Garbino Pronczuk A."/>
            <person name="Garcia R.M."/>
            <person name="Garner T."/>
            <person name="Garrett T.E."/>
            <person name="Gonzalez D.A."/>
            <person name="Hamid H."/>
            <person name="Hawkins E.S."/>
            <person name="Hirani K."/>
            <person name="Hogues M.E."/>
            <person name="Hollins B."/>
            <person name="Hsiao C.-H."/>
            <person name="Jabil R."/>
            <person name="James M.L."/>
            <person name="Jhangiani S.N."/>
            <person name="Johnson B."/>
            <person name="Johnson Q."/>
            <person name="Joshi V."/>
            <person name="Kalu J.B."/>
            <person name="Kam C."/>
            <person name="Kashfia A."/>
            <person name="Keebler J."/>
            <person name="Kisamo H."/>
            <person name="Kovar C.L."/>
            <person name="Lago L.A."/>
            <person name="Lai C.-Y."/>
            <person name="Laidlaw J."/>
            <person name="Lara F."/>
            <person name="Le T.-K."/>
            <person name="Lee S.L."/>
            <person name="Legall F.H."/>
            <person name="Lemon S.J."/>
            <person name="Lewis L.R."/>
            <person name="Li B."/>
            <person name="Liu Y."/>
            <person name="Liu Y.-S."/>
            <person name="Lopez J."/>
            <person name="Lozado R.J."/>
            <person name="Lu J."/>
            <person name="Madu R.C."/>
            <person name="Maheshwari M."/>
            <person name="Maheshwari R."/>
            <person name="Malloy K."/>
            <person name="Martinez E."/>
            <person name="Mathew T."/>
            <person name="Mercado I.C."/>
            <person name="Mercado C."/>
            <person name="Meyer B."/>
            <person name="Montgomery K."/>
            <person name="Morgan M.B."/>
            <person name="Munidasa M."/>
            <person name="Nazareth L.V."/>
            <person name="Nelson J."/>
            <person name="Ng B.M."/>
            <person name="Nguyen N.B."/>
            <person name="Nguyen P.Q."/>
            <person name="Nguyen T."/>
            <person name="Obregon M."/>
            <person name="Okwuonu G.O."/>
            <person name="Onwere C.G."/>
            <person name="Orozco G."/>
            <person name="Parra A."/>
            <person name="Patel S."/>
            <person name="Patil S."/>
            <person name="Perez A."/>
            <person name="Perez Y."/>
            <person name="Pham C."/>
            <person name="Primus E.L."/>
            <person name="Pu L.-L."/>
            <person name="Puazo M."/>
            <person name="Qin X."/>
            <person name="Quiroz J.B."/>
            <person name="Reese J."/>
            <person name="Richards S."/>
            <person name="Rives C.M."/>
            <person name="Robberts R."/>
            <person name="Ruiz S.J."/>
            <person name="Ruiz M.J."/>
            <person name="Santibanez J."/>
            <person name="Schneider B.W."/>
            <person name="Sisson I."/>
            <person name="Smith M."/>
            <person name="Sodergren E."/>
            <person name="Song X.-Z."/>
            <person name="Song B.B."/>
            <person name="Summersgill H."/>
            <person name="Thelus R."/>
            <person name="Thornton R.D."/>
            <person name="Trejos Z.Y."/>
            <person name="Usmani K."/>
            <person name="Vattathil S."/>
            <person name="Villasana D."/>
            <person name="Walker D.L."/>
            <person name="Wang S."/>
            <person name="Wang K."/>
            <person name="White C.S."/>
            <person name="Williams A.C."/>
            <person name="Williamson J."/>
            <person name="Wilson K."/>
            <person name="Woghiren I.O."/>
            <person name="Woodworth J.R."/>
            <person name="Worley K.C."/>
            <person name="Wright R.A."/>
            <person name="Wu W."/>
            <person name="Young L."/>
            <person name="Zhang L."/>
            <person name="Zhang J."/>
            <person name="Zhu Y."/>
            <person name="Muzny D.M."/>
            <person name="Weinstock G."/>
            <person name="Gibbs R.A."/>
        </authorList>
    </citation>
    <scope>NUCLEOTIDE SEQUENCE [LARGE SCALE GENOMIC DNA]</scope>
    <source>
        <strain evidence="3">LSR1</strain>
    </source>
</reference>
<dbReference type="GeneID" id="100574205"/>
<protein>
    <submittedName>
        <fullName evidence="2">Uncharacterized protein</fullName>
    </submittedName>
</protein>
<keyword evidence="3" id="KW-1185">Reference proteome</keyword>
<evidence type="ECO:0000313" key="2">
    <source>
        <dbReference type="EnsemblMetazoa" id="XP_016657481.1"/>
    </source>
</evidence>
<evidence type="ECO:0000256" key="1">
    <source>
        <dbReference type="SAM" id="MobiDB-lite"/>
    </source>
</evidence>
<dbReference type="KEGG" id="api:100574205"/>